<dbReference type="EMBL" id="QUNG01000008">
    <property type="protein sequence ID" value="REG82605.1"/>
    <property type="molecule type" value="Genomic_DNA"/>
</dbReference>
<organism evidence="1 2">
    <name type="scientific">Marinomonas pollencensis</name>
    <dbReference type="NCBI Taxonomy" id="491954"/>
    <lineage>
        <taxon>Bacteria</taxon>
        <taxon>Pseudomonadati</taxon>
        <taxon>Pseudomonadota</taxon>
        <taxon>Gammaproteobacteria</taxon>
        <taxon>Oceanospirillales</taxon>
        <taxon>Oceanospirillaceae</taxon>
        <taxon>Marinomonas</taxon>
    </lineage>
</organism>
<name>A0A3E0DKJ5_9GAMM</name>
<reference evidence="1 2" key="1">
    <citation type="submission" date="2018-08" db="EMBL/GenBank/DDBJ databases">
        <title>Genomic Encyclopedia of Type Strains, Phase III (KMG-III): the genomes of soil and plant-associated and newly described type strains.</title>
        <authorList>
            <person name="Whitman W."/>
        </authorList>
    </citation>
    <scope>NUCLEOTIDE SEQUENCE [LARGE SCALE GENOMIC DNA]</scope>
    <source>
        <strain evidence="1 2">CECT 7375</strain>
    </source>
</reference>
<evidence type="ECO:0000313" key="1">
    <source>
        <dbReference type="EMBL" id="REG82605.1"/>
    </source>
</evidence>
<gene>
    <name evidence="1" type="ORF">DFP81_10839</name>
</gene>
<proteinExistence type="predicted"/>
<dbReference type="AlphaFoldDB" id="A0A3E0DKJ5"/>
<protein>
    <submittedName>
        <fullName evidence="1">Uncharacterized protein</fullName>
    </submittedName>
</protein>
<evidence type="ECO:0000313" key="2">
    <source>
        <dbReference type="Proteomes" id="UP000256542"/>
    </source>
</evidence>
<comment type="caution">
    <text evidence="1">The sequence shown here is derived from an EMBL/GenBank/DDBJ whole genome shotgun (WGS) entry which is preliminary data.</text>
</comment>
<dbReference type="Proteomes" id="UP000256542">
    <property type="component" value="Unassembled WGS sequence"/>
</dbReference>
<keyword evidence="2" id="KW-1185">Reference proteome</keyword>
<accession>A0A3E0DKJ5</accession>
<sequence>MDNYDTLWAFDVFYEEAKATSRHFLSDKTLKFWD</sequence>